<dbReference type="InterPro" id="IPR055392">
    <property type="entry name" value="BROMI_C"/>
</dbReference>
<evidence type="ECO:0000259" key="1">
    <source>
        <dbReference type="Pfam" id="PF14961"/>
    </source>
</evidence>
<dbReference type="InterPro" id="IPR032735">
    <property type="entry name" value="BROMI_M"/>
</dbReference>
<accession>A0A6J1SRG1</accession>
<name>A0A6J1SRG1_FRAOC</name>
<keyword evidence="3" id="KW-1185">Reference proteome</keyword>
<dbReference type="Pfam" id="PF23440">
    <property type="entry name" value="BROMI_C"/>
    <property type="match status" value="1"/>
</dbReference>
<proteinExistence type="predicted"/>
<evidence type="ECO:0000313" key="3">
    <source>
        <dbReference type="Proteomes" id="UP000504606"/>
    </source>
</evidence>
<dbReference type="Pfam" id="PF14961">
    <property type="entry name" value="BROMI"/>
    <property type="match status" value="1"/>
</dbReference>
<organism evidence="3 4">
    <name type="scientific">Frankliniella occidentalis</name>
    <name type="common">Western flower thrips</name>
    <name type="synonym">Euthrips occidentalis</name>
    <dbReference type="NCBI Taxonomy" id="133901"/>
    <lineage>
        <taxon>Eukaryota</taxon>
        <taxon>Metazoa</taxon>
        <taxon>Ecdysozoa</taxon>
        <taxon>Arthropoda</taxon>
        <taxon>Hexapoda</taxon>
        <taxon>Insecta</taxon>
        <taxon>Pterygota</taxon>
        <taxon>Neoptera</taxon>
        <taxon>Paraneoptera</taxon>
        <taxon>Thysanoptera</taxon>
        <taxon>Terebrantia</taxon>
        <taxon>Thripoidea</taxon>
        <taxon>Thripidae</taxon>
        <taxon>Frankliniella</taxon>
    </lineage>
</organism>
<dbReference type="AlphaFoldDB" id="A0A6J1SRG1"/>
<feature type="domain" description="BROMI C-terminal Rab TBC-like" evidence="2">
    <location>
        <begin position="627"/>
        <end position="930"/>
    </location>
</feature>
<evidence type="ECO:0000259" key="2">
    <source>
        <dbReference type="Pfam" id="PF23440"/>
    </source>
</evidence>
<dbReference type="RefSeq" id="XP_026283408.1">
    <property type="nucleotide sequence ID" value="XM_026427623.2"/>
</dbReference>
<evidence type="ECO:0000313" key="4">
    <source>
        <dbReference type="RefSeq" id="XP_026283408.1"/>
    </source>
</evidence>
<dbReference type="Proteomes" id="UP000504606">
    <property type="component" value="Unplaced"/>
</dbReference>
<dbReference type="InterPro" id="IPR016024">
    <property type="entry name" value="ARM-type_fold"/>
</dbReference>
<sequence length="937" mass="105626">MDNLDDVLVNVLEKRLGRAVWEKITSLNHLDPRMLDALCDELVQEVSLSKEMSELKNSFLHQDGEVFSLEKASNKPHDTALCEDDFKWRNNDSACSSANVSPRNERSANVYKRGRTGNHSSGQRMHALEVLLRVPVSEIVGSANWPQLQQELCESLRDDNWLVFMQVLKVLARISSSASFGPVSEGFLSLLEGLTLYYLTRHLHQELPSALHGLEFDNAVHIRIILISQCLLQILNEVPGKWIRYECPAAVKWMLGRPIRRSREGISRLSLSSASSSSGRESILTNRTACIARRIAKATTVAVRDRNRFTSENISPVCQLLAISEKLFSSPEGYLVLESCEGQLIPLAGQLLIHIKNIMYSSDVGLLSIQRSLEAFLIGMTTTPLGFMAVSGVEGLLKCIVDSYAESPILEKRTNPQFHHLLQLSTLVPNIKINVQRKSLMKYALNQLWSSLDAKSEWMWKEEKKHFLTNVMSICSSPLVVLELLEDSTEDDDLSESSTLVEELEPLSLKELLQRGLQPSRDPSNCHVNEVALDILHPLAHSAEIAIVLEEKLKLTESIERILSEAKVKEFANDLNKEPSPRKTHYITDENARSCSHLITIVNQLRDFSSCNLLTFPQSPRSPRTHAYTSRPRVQTDLQRFLQDTRHGLHDNMWLSHARRAYRASSRSELKVPVLLDLLDQVLLTQPCSASSESQSRWPTNAAPPSLSPQMLQAIEMIIRYGCHMKVLGANMVNQHTDQLAQLLYQAKLFLGLQNSIDYFDWFVSSVFLMCSGNIDKSRSILHRVAILPTGSFVWPMVSPNATQPTAAISHHLQSLLAEYVPKAYNFLLEMGIPWWLIVRRLTHQASIPAMPLSQLPHMIALSALHSWEYYNYMHTAILAHIQPALLDSSPQSSALSLLTDIRLDTFSVGDYLPFMDKIAKLNRPQLVRDRIATATL</sequence>
<gene>
    <name evidence="4" type="primary">LOC113209876</name>
</gene>
<protein>
    <submittedName>
        <fullName evidence="4">Protein broad-minded-like isoform X2</fullName>
    </submittedName>
</protein>
<dbReference type="GeneID" id="113209876"/>
<reference evidence="4" key="1">
    <citation type="submission" date="2025-08" db="UniProtKB">
        <authorList>
            <consortium name="RefSeq"/>
        </authorList>
    </citation>
    <scope>IDENTIFICATION</scope>
    <source>
        <tissue evidence="4">Whole organism</tissue>
    </source>
</reference>
<feature type="domain" description="BROMI middle region" evidence="1">
    <location>
        <begin position="124"/>
        <end position="245"/>
    </location>
</feature>
<dbReference type="SUPFAM" id="SSF48371">
    <property type="entry name" value="ARM repeat"/>
    <property type="match status" value="1"/>
</dbReference>